<keyword evidence="1" id="KW-0808">Transferase</keyword>
<evidence type="ECO:0000313" key="5">
    <source>
        <dbReference type="Proteomes" id="UP000825009"/>
    </source>
</evidence>
<keyword evidence="5" id="KW-1185">Reference proteome</keyword>
<dbReference type="InterPro" id="IPR000182">
    <property type="entry name" value="GNAT_dom"/>
</dbReference>
<name>A0A8F6TZ98_9RHOB</name>
<dbReference type="Proteomes" id="UP000825009">
    <property type="component" value="Chromosome"/>
</dbReference>
<dbReference type="CDD" id="cd04301">
    <property type="entry name" value="NAT_SF"/>
    <property type="match status" value="1"/>
</dbReference>
<evidence type="ECO:0000256" key="1">
    <source>
        <dbReference type="ARBA" id="ARBA00022679"/>
    </source>
</evidence>
<keyword evidence="2" id="KW-0012">Acyltransferase</keyword>
<organism evidence="4 5">
    <name type="scientific">Gymnodinialimonas ceratoperidinii</name>
    <dbReference type="NCBI Taxonomy" id="2856823"/>
    <lineage>
        <taxon>Bacteria</taxon>
        <taxon>Pseudomonadati</taxon>
        <taxon>Pseudomonadota</taxon>
        <taxon>Alphaproteobacteria</taxon>
        <taxon>Rhodobacterales</taxon>
        <taxon>Paracoccaceae</taxon>
        <taxon>Gymnodinialimonas</taxon>
    </lineage>
</organism>
<protein>
    <submittedName>
        <fullName evidence="4">GNAT family N-acetyltransferase</fullName>
    </submittedName>
</protein>
<dbReference type="PROSITE" id="PS51186">
    <property type="entry name" value="GNAT"/>
    <property type="match status" value="1"/>
</dbReference>
<reference evidence="4 5" key="1">
    <citation type="submission" date="2021-07" db="EMBL/GenBank/DDBJ databases">
        <title>A novel Jannaschia species isolated from marine dinoflagellate Ceratoperidinium margalefii.</title>
        <authorList>
            <person name="Jiang Y."/>
            <person name="Li Z."/>
        </authorList>
    </citation>
    <scope>NUCLEOTIDE SEQUENCE [LARGE SCALE GENOMIC DNA]</scope>
    <source>
        <strain evidence="4 5">J12C1-MA-4</strain>
    </source>
</reference>
<dbReference type="RefSeq" id="WP_219004100.1">
    <property type="nucleotide sequence ID" value="NZ_CP079194.1"/>
</dbReference>
<evidence type="ECO:0000256" key="2">
    <source>
        <dbReference type="ARBA" id="ARBA00023315"/>
    </source>
</evidence>
<dbReference type="Pfam" id="PF00583">
    <property type="entry name" value="Acetyltransf_1"/>
    <property type="match status" value="1"/>
</dbReference>
<dbReference type="GO" id="GO:0016747">
    <property type="term" value="F:acyltransferase activity, transferring groups other than amino-acyl groups"/>
    <property type="evidence" value="ECO:0007669"/>
    <property type="project" value="InterPro"/>
</dbReference>
<feature type="domain" description="N-acetyltransferase" evidence="3">
    <location>
        <begin position="1"/>
        <end position="156"/>
    </location>
</feature>
<sequence>MITRASLSDRDAVLTLWNEVIAETAITFTSTLKTPDQIADLIASQPVFVARDGARTLGFATYAQFRGGDGYRLSQEHAIYLSEAARGRGLGRALLGAVEDHARAAGHRTLIAGVSGENAHGLAFHDAMGFSRVGHLAQVGHKFGRFIDLVLMQKLL</sequence>
<dbReference type="AlphaFoldDB" id="A0A8F6TZ98"/>
<proteinExistence type="predicted"/>
<dbReference type="PANTHER" id="PTHR43072:SF23">
    <property type="entry name" value="UPF0039 PROTEIN C11D3.02C"/>
    <property type="match status" value="1"/>
</dbReference>
<accession>A0A8F6TZ98</accession>
<dbReference type="KEGG" id="gce:KYE46_05755"/>
<dbReference type="PANTHER" id="PTHR43072">
    <property type="entry name" value="N-ACETYLTRANSFERASE"/>
    <property type="match status" value="1"/>
</dbReference>
<evidence type="ECO:0000259" key="3">
    <source>
        <dbReference type="PROSITE" id="PS51186"/>
    </source>
</evidence>
<gene>
    <name evidence="4" type="ORF">KYE46_05755</name>
</gene>
<evidence type="ECO:0000313" key="4">
    <source>
        <dbReference type="EMBL" id="QXT40739.1"/>
    </source>
</evidence>
<dbReference type="EMBL" id="CP079194">
    <property type="protein sequence ID" value="QXT40739.1"/>
    <property type="molecule type" value="Genomic_DNA"/>
</dbReference>